<dbReference type="KEGG" id="cpi:Cpin_5149"/>
<keyword evidence="5" id="KW-0175">Coiled coil</keyword>
<accession>A0A979G8B0</accession>
<feature type="coiled-coil region" evidence="5">
    <location>
        <begin position="155"/>
        <end position="182"/>
    </location>
</feature>
<organism evidence="8 9">
    <name type="scientific">Chitinophaga pinensis (strain ATCC 43595 / DSM 2588 / LMG 13176 / NBRC 15968 / NCIMB 11800 / UQM 2034)</name>
    <dbReference type="NCBI Taxonomy" id="485918"/>
    <lineage>
        <taxon>Bacteria</taxon>
        <taxon>Pseudomonadati</taxon>
        <taxon>Bacteroidota</taxon>
        <taxon>Chitinophagia</taxon>
        <taxon>Chitinophagales</taxon>
        <taxon>Chitinophagaceae</taxon>
        <taxon>Chitinophaga</taxon>
    </lineage>
</organism>
<reference evidence="8 9" key="2">
    <citation type="journal article" date="2010" name="Stand. Genomic Sci.">
        <title>Complete genome sequence of Chitinophaga pinensis type strain (UQM 2034).</title>
        <authorList>
            <person name="Glavina Del Rio T."/>
            <person name="Abt B."/>
            <person name="Spring S."/>
            <person name="Lapidus A."/>
            <person name="Nolan M."/>
            <person name="Tice H."/>
            <person name="Copeland A."/>
            <person name="Cheng J.F."/>
            <person name="Chen F."/>
            <person name="Bruce D."/>
            <person name="Goodwin L."/>
            <person name="Pitluck S."/>
            <person name="Ivanova N."/>
            <person name="Mavromatis K."/>
            <person name="Mikhailova N."/>
            <person name="Pati A."/>
            <person name="Chen A."/>
            <person name="Palaniappan K."/>
            <person name="Land M."/>
            <person name="Hauser L."/>
            <person name="Chang Y.J."/>
            <person name="Jeffries C.D."/>
            <person name="Chain P."/>
            <person name="Saunders E."/>
            <person name="Detter J.C."/>
            <person name="Brettin T."/>
            <person name="Rohde M."/>
            <person name="Goker M."/>
            <person name="Bristow J."/>
            <person name="Eisen J.A."/>
            <person name="Markowitz V."/>
            <person name="Hugenholtz P."/>
            <person name="Kyrpides N.C."/>
            <person name="Klenk H.P."/>
            <person name="Lucas S."/>
        </authorList>
    </citation>
    <scope>NUCLEOTIDE SEQUENCE [LARGE SCALE GENOMIC DNA]</scope>
    <source>
        <strain evidence="9">ATCC 43595 / DSM 2588 / LMG 13176 / NBRC 15968 / NCIMB 11800 / UQM 2034</strain>
    </source>
</reference>
<gene>
    <name evidence="8" type="ordered locus">Cpin_5149</name>
</gene>
<dbReference type="AlphaFoldDB" id="A0A979G8B0"/>
<evidence type="ECO:0000256" key="2">
    <source>
        <dbReference type="ARBA" id="ARBA00023015"/>
    </source>
</evidence>
<dbReference type="InterPro" id="IPR036388">
    <property type="entry name" value="WH-like_DNA-bd_sf"/>
</dbReference>
<keyword evidence="4" id="KW-0804">Transcription</keyword>
<dbReference type="CDD" id="cd06171">
    <property type="entry name" value="Sigma70_r4"/>
    <property type="match status" value="1"/>
</dbReference>
<dbReference type="InterPro" id="IPR013325">
    <property type="entry name" value="RNA_pol_sigma_r2"/>
</dbReference>
<name>A0A979G8B0_CHIPD</name>
<keyword evidence="2" id="KW-0805">Transcription regulation</keyword>
<dbReference type="InterPro" id="IPR014327">
    <property type="entry name" value="RNA_pol_sigma70_bacteroid"/>
</dbReference>
<dbReference type="InterPro" id="IPR007627">
    <property type="entry name" value="RNA_pol_sigma70_r2"/>
</dbReference>
<sequence length="195" mass="22472">MPGVSPYEEDELLAAIAANDTAAYSHLYDVYYNTLVYFSLSIIQDQHQAEDIATESLLKLWQSPNRFESIGKLRAYLFTLARNASLNYLKHLRVREKRSLEISEQEQGDDNSIASLMAESELMRLIYQEIARLPDNYREIVELLYLQDMPSADVAARLDISMENLRQRKARAIKELKTVLLKKGVSSQFLSILFF</sequence>
<evidence type="ECO:0000256" key="5">
    <source>
        <dbReference type="SAM" id="Coils"/>
    </source>
</evidence>
<dbReference type="SUPFAM" id="SSF88946">
    <property type="entry name" value="Sigma2 domain of RNA polymerase sigma factors"/>
    <property type="match status" value="1"/>
</dbReference>
<dbReference type="NCBIfam" id="TIGR02937">
    <property type="entry name" value="sigma70-ECF"/>
    <property type="match status" value="1"/>
</dbReference>
<proteinExistence type="inferred from homology"/>
<dbReference type="SUPFAM" id="SSF88659">
    <property type="entry name" value="Sigma3 and sigma4 domains of RNA polymerase sigma factors"/>
    <property type="match status" value="1"/>
</dbReference>
<dbReference type="PANTHER" id="PTHR43133:SF46">
    <property type="entry name" value="RNA POLYMERASE SIGMA-70 FACTOR ECF SUBFAMILY"/>
    <property type="match status" value="1"/>
</dbReference>
<reference evidence="9" key="1">
    <citation type="submission" date="2009-08" db="EMBL/GenBank/DDBJ databases">
        <title>The complete genome of Chitinophaga pinensis DSM 2588.</title>
        <authorList>
            <consortium name="US DOE Joint Genome Institute (JGI-PGF)"/>
            <person name="Lucas S."/>
            <person name="Copeland A."/>
            <person name="Lapidus A."/>
            <person name="Glavina del Rio T."/>
            <person name="Dalin E."/>
            <person name="Tice H."/>
            <person name="Bruce D."/>
            <person name="Goodwin L."/>
            <person name="Pitluck S."/>
            <person name="Kyrpides N."/>
            <person name="Mavromatis K."/>
            <person name="Ivanova N."/>
            <person name="Mikhailova N."/>
            <person name="Sims D."/>
            <person name="Meinche L."/>
            <person name="Brettin T."/>
            <person name="Detter J.C."/>
            <person name="Han C."/>
            <person name="Larimer F."/>
            <person name="Land M."/>
            <person name="Hauser L."/>
            <person name="Markowitz V."/>
            <person name="Cheng J.-F."/>
            <person name="Hugenholtz P."/>
            <person name="Woyke T."/>
            <person name="Wu D."/>
            <person name="Spring S."/>
            <person name="Klenk H.-P."/>
            <person name="Eisen J.A."/>
        </authorList>
    </citation>
    <scope>NUCLEOTIDE SEQUENCE [LARGE SCALE GENOMIC DNA]</scope>
    <source>
        <strain evidence="9">ATCC 43595 / DSM 2588 / LMG 13176 / NBRC 15968 / NCIMB 11800 / UQM 2034</strain>
    </source>
</reference>
<evidence type="ECO:0000256" key="4">
    <source>
        <dbReference type="ARBA" id="ARBA00023163"/>
    </source>
</evidence>
<dbReference type="PANTHER" id="PTHR43133">
    <property type="entry name" value="RNA POLYMERASE ECF-TYPE SIGMA FACTO"/>
    <property type="match status" value="1"/>
</dbReference>
<dbReference type="EMBL" id="CP001699">
    <property type="protein sequence ID" value="ACU62581.1"/>
    <property type="molecule type" value="Genomic_DNA"/>
</dbReference>
<comment type="similarity">
    <text evidence="1">Belongs to the sigma-70 factor family. ECF subfamily.</text>
</comment>
<dbReference type="Gene3D" id="1.10.10.10">
    <property type="entry name" value="Winged helix-like DNA-binding domain superfamily/Winged helix DNA-binding domain"/>
    <property type="match status" value="1"/>
</dbReference>
<feature type="domain" description="RNA polymerase sigma factor 70 region 4 type 2" evidence="7">
    <location>
        <begin position="124"/>
        <end position="176"/>
    </location>
</feature>
<dbReference type="GO" id="GO:0006352">
    <property type="term" value="P:DNA-templated transcription initiation"/>
    <property type="evidence" value="ECO:0007669"/>
    <property type="project" value="InterPro"/>
</dbReference>
<evidence type="ECO:0000259" key="7">
    <source>
        <dbReference type="Pfam" id="PF08281"/>
    </source>
</evidence>
<evidence type="ECO:0000256" key="3">
    <source>
        <dbReference type="ARBA" id="ARBA00023082"/>
    </source>
</evidence>
<dbReference type="GO" id="GO:0003677">
    <property type="term" value="F:DNA binding"/>
    <property type="evidence" value="ECO:0007669"/>
    <property type="project" value="InterPro"/>
</dbReference>
<dbReference type="NCBIfam" id="TIGR02985">
    <property type="entry name" value="Sig70_bacteroi1"/>
    <property type="match status" value="1"/>
</dbReference>
<protein>
    <submittedName>
        <fullName evidence="8">RNA polymerase, sigma-24 subunit, ECF subfamily</fullName>
    </submittedName>
</protein>
<dbReference type="Proteomes" id="UP000002215">
    <property type="component" value="Chromosome"/>
</dbReference>
<evidence type="ECO:0000259" key="6">
    <source>
        <dbReference type="Pfam" id="PF04542"/>
    </source>
</evidence>
<evidence type="ECO:0000313" key="8">
    <source>
        <dbReference type="EMBL" id="ACU62581.1"/>
    </source>
</evidence>
<dbReference type="Pfam" id="PF08281">
    <property type="entry name" value="Sigma70_r4_2"/>
    <property type="match status" value="1"/>
</dbReference>
<dbReference type="InterPro" id="IPR014284">
    <property type="entry name" value="RNA_pol_sigma-70_dom"/>
</dbReference>
<keyword evidence="3" id="KW-0731">Sigma factor</keyword>
<dbReference type="Pfam" id="PF04542">
    <property type="entry name" value="Sigma70_r2"/>
    <property type="match status" value="1"/>
</dbReference>
<dbReference type="InterPro" id="IPR013324">
    <property type="entry name" value="RNA_pol_sigma_r3/r4-like"/>
</dbReference>
<feature type="domain" description="RNA polymerase sigma-70 region 2" evidence="6">
    <location>
        <begin position="27"/>
        <end position="91"/>
    </location>
</feature>
<dbReference type="InterPro" id="IPR013249">
    <property type="entry name" value="RNA_pol_sigma70_r4_t2"/>
</dbReference>
<evidence type="ECO:0000256" key="1">
    <source>
        <dbReference type="ARBA" id="ARBA00010641"/>
    </source>
</evidence>
<evidence type="ECO:0000313" key="9">
    <source>
        <dbReference type="Proteomes" id="UP000002215"/>
    </source>
</evidence>
<dbReference type="GO" id="GO:0016987">
    <property type="term" value="F:sigma factor activity"/>
    <property type="evidence" value="ECO:0007669"/>
    <property type="project" value="UniProtKB-KW"/>
</dbReference>
<dbReference type="InterPro" id="IPR039425">
    <property type="entry name" value="RNA_pol_sigma-70-like"/>
</dbReference>
<dbReference type="Gene3D" id="1.10.1740.10">
    <property type="match status" value="1"/>
</dbReference>